<keyword evidence="2" id="KW-0472">Membrane</keyword>
<dbReference type="Proteomes" id="UP000245507">
    <property type="component" value="Unassembled WGS sequence"/>
</dbReference>
<protein>
    <submittedName>
        <fullName evidence="3">Uncharacterized protein</fullName>
    </submittedName>
</protein>
<sequence length="217" mass="23867">MPRRQKPEKRSKLWRILVILATLAVAVGWLIWFLRTPDDLPTTDRSADGAGVVDQPLYVGMFAVGDGFDRTITITDIEVDVEADGDVEVTPQLCRGGSLSVTTDPSGWCPELEDPKDQEFTAGDSIVLVVTASEPADVEIGRLRISYRDGIRWGDQDAGLEGATLSFADHQPGTVVEEPEDTTTERPESEPEEKRDKKDEDGEGNKEEKRDGKNDPA</sequence>
<evidence type="ECO:0000256" key="1">
    <source>
        <dbReference type="SAM" id="MobiDB-lite"/>
    </source>
</evidence>
<dbReference type="AlphaFoldDB" id="A0A316T9Z6"/>
<keyword evidence="2" id="KW-0812">Transmembrane</keyword>
<proteinExistence type="predicted"/>
<feature type="compositionally biased region" description="Basic and acidic residues" evidence="1">
    <location>
        <begin position="183"/>
        <end position="217"/>
    </location>
</feature>
<feature type="region of interest" description="Disordered" evidence="1">
    <location>
        <begin position="165"/>
        <end position="217"/>
    </location>
</feature>
<comment type="caution">
    <text evidence="3">The sequence shown here is derived from an EMBL/GenBank/DDBJ whole genome shotgun (WGS) entry which is preliminary data.</text>
</comment>
<name>A0A316T9Z6_9ACTN</name>
<evidence type="ECO:0000313" key="4">
    <source>
        <dbReference type="Proteomes" id="UP000245507"/>
    </source>
</evidence>
<evidence type="ECO:0000313" key="3">
    <source>
        <dbReference type="EMBL" id="PWN01057.1"/>
    </source>
</evidence>
<evidence type="ECO:0000256" key="2">
    <source>
        <dbReference type="SAM" id="Phobius"/>
    </source>
</evidence>
<feature type="transmembrane region" description="Helical" evidence="2">
    <location>
        <begin position="12"/>
        <end position="34"/>
    </location>
</feature>
<keyword evidence="2" id="KW-1133">Transmembrane helix</keyword>
<keyword evidence="4" id="KW-1185">Reference proteome</keyword>
<dbReference type="EMBL" id="QGDD01000012">
    <property type="protein sequence ID" value="PWN01057.1"/>
    <property type="molecule type" value="Genomic_DNA"/>
</dbReference>
<reference evidence="3 4" key="1">
    <citation type="submission" date="2018-05" db="EMBL/GenBank/DDBJ databases">
        <title>Nocardioides silvaticus genome.</title>
        <authorList>
            <person name="Li C."/>
            <person name="Wang G."/>
        </authorList>
    </citation>
    <scope>NUCLEOTIDE SEQUENCE [LARGE SCALE GENOMIC DNA]</scope>
    <source>
        <strain evidence="3 4">CCTCC AB 2018079</strain>
    </source>
</reference>
<organism evidence="3 4">
    <name type="scientific">Nocardioides silvaticus</name>
    <dbReference type="NCBI Taxonomy" id="2201891"/>
    <lineage>
        <taxon>Bacteria</taxon>
        <taxon>Bacillati</taxon>
        <taxon>Actinomycetota</taxon>
        <taxon>Actinomycetes</taxon>
        <taxon>Propionibacteriales</taxon>
        <taxon>Nocardioidaceae</taxon>
        <taxon>Nocardioides</taxon>
    </lineage>
</organism>
<accession>A0A316T9Z6</accession>
<gene>
    <name evidence="3" type="ORF">DJ010_20825</name>
</gene>